<feature type="domain" description="Thioredoxin" evidence="14">
    <location>
        <begin position="2"/>
        <end position="155"/>
    </location>
</feature>
<dbReference type="PROSITE" id="PS51352">
    <property type="entry name" value="THIOREDOXIN_2"/>
    <property type="match status" value="1"/>
</dbReference>
<sequence>MLTPGDPAPDFTAVDDAGRLVRLADFRGRPVVLYFYPKDHTPGCTAEACHFRDRYADLEALGAVVLGVSPDLPATHRRFRQWHRLPFRLISDPDRRLAAAYGVRRDLPVIGRFVPLLDRVTFVIGPDGRVLDVLRGIPASRHAEKALEVLRAQLGR</sequence>
<dbReference type="RefSeq" id="WP_013496332.1">
    <property type="nucleotide sequence ID" value="NC_014831.1"/>
</dbReference>
<evidence type="ECO:0000256" key="6">
    <source>
        <dbReference type="ARBA" id="ARBA00023002"/>
    </source>
</evidence>
<evidence type="ECO:0000256" key="5">
    <source>
        <dbReference type="ARBA" id="ARBA00022862"/>
    </source>
</evidence>
<keyword evidence="7" id="KW-1015">Disulfide bond</keyword>
<dbReference type="STRING" id="644966.Tmar_1948"/>
<evidence type="ECO:0000313" key="16">
    <source>
        <dbReference type="Proteomes" id="UP000008915"/>
    </source>
</evidence>
<evidence type="ECO:0000256" key="4">
    <source>
        <dbReference type="ARBA" id="ARBA00022559"/>
    </source>
</evidence>
<dbReference type="HOGENOM" id="CLU_042529_14_1_9"/>
<name>E6SIT7_THEM7</name>
<dbReference type="Pfam" id="PF00578">
    <property type="entry name" value="AhpC-TSA"/>
    <property type="match status" value="1"/>
</dbReference>
<keyword evidence="8" id="KW-0676">Redox-active center</keyword>
<accession>E6SIT7</accession>
<evidence type="ECO:0000256" key="9">
    <source>
        <dbReference type="ARBA" id="ARBA00032824"/>
    </source>
</evidence>
<evidence type="ECO:0000256" key="1">
    <source>
        <dbReference type="ARBA" id="ARBA00003330"/>
    </source>
</evidence>
<dbReference type="GO" id="GO:0005737">
    <property type="term" value="C:cytoplasm"/>
    <property type="evidence" value="ECO:0007669"/>
    <property type="project" value="TreeGrafter"/>
</dbReference>
<gene>
    <name evidence="15" type="ordered locus">Tmar_1948</name>
</gene>
<dbReference type="eggNOG" id="COG1225">
    <property type="taxonomic scope" value="Bacteria"/>
</dbReference>
<dbReference type="EMBL" id="CP002344">
    <property type="protein sequence ID" value="ADU52031.1"/>
    <property type="molecule type" value="Genomic_DNA"/>
</dbReference>
<dbReference type="PANTHER" id="PTHR42801:SF4">
    <property type="entry name" value="AHPC_TSA FAMILY PROTEIN"/>
    <property type="match status" value="1"/>
</dbReference>
<comment type="subunit">
    <text evidence="2">Monomer.</text>
</comment>
<evidence type="ECO:0000256" key="3">
    <source>
        <dbReference type="ARBA" id="ARBA00013017"/>
    </source>
</evidence>
<dbReference type="GO" id="GO:0034599">
    <property type="term" value="P:cellular response to oxidative stress"/>
    <property type="evidence" value="ECO:0007669"/>
    <property type="project" value="TreeGrafter"/>
</dbReference>
<reference evidence="16" key="2">
    <citation type="journal article" date="2010" name="Stand. Genomic Sci.">
        <title>Complete genome sequence of Thermaerobacter marianensis type strain (7p75aT).</title>
        <authorList>
            <person name="Han C."/>
            <person name="Gu W."/>
            <person name="Zhang X."/>
            <person name="Lapidus A."/>
            <person name="Nolan M."/>
            <person name="Copeland A."/>
            <person name="Lucas S."/>
            <person name="Glavina Del Rio T."/>
            <person name="Tice H."/>
            <person name="Cheng J."/>
            <person name="Tapia R."/>
            <person name="Goodwin L."/>
            <person name="Pitluck S."/>
            <person name="Pagani I."/>
            <person name="Ivanova N."/>
            <person name="Mavromatis K."/>
            <person name="Mikhailova N."/>
            <person name="Pati A."/>
            <person name="Chen A."/>
            <person name="Palaniappan K."/>
            <person name="Land M."/>
            <person name="Hauser L."/>
            <person name="Chang Y."/>
            <person name="Jeffries C."/>
            <person name="Schneider S."/>
            <person name="Rohde M."/>
            <person name="Goker M."/>
            <person name="Pukall R."/>
            <person name="Woyke T."/>
            <person name="Bristow J."/>
            <person name="Eisen J."/>
            <person name="Markowitz V."/>
            <person name="Hugenholtz P."/>
            <person name="Kyrpides N."/>
            <person name="Klenk H."/>
            <person name="Detter J."/>
        </authorList>
    </citation>
    <scope>NUCLEOTIDE SEQUENCE [LARGE SCALE GENOMIC DNA]</scope>
    <source>
        <strain evidence="16">ATCC 700841 / DSM 12885 / JCM 10246 / 7p75a</strain>
    </source>
</reference>
<comment type="similarity">
    <text evidence="10">Belongs to the peroxiredoxin family. BCP/PrxQ subfamily.</text>
</comment>
<evidence type="ECO:0000256" key="7">
    <source>
        <dbReference type="ARBA" id="ARBA00023157"/>
    </source>
</evidence>
<keyword evidence="16" id="KW-1185">Reference proteome</keyword>
<comment type="catalytic activity">
    <reaction evidence="12">
        <text>a hydroperoxide + [thioredoxin]-dithiol = an alcohol + [thioredoxin]-disulfide + H2O</text>
        <dbReference type="Rhea" id="RHEA:62620"/>
        <dbReference type="Rhea" id="RHEA-COMP:10698"/>
        <dbReference type="Rhea" id="RHEA-COMP:10700"/>
        <dbReference type="ChEBI" id="CHEBI:15377"/>
        <dbReference type="ChEBI" id="CHEBI:29950"/>
        <dbReference type="ChEBI" id="CHEBI:30879"/>
        <dbReference type="ChEBI" id="CHEBI:35924"/>
        <dbReference type="ChEBI" id="CHEBI:50058"/>
        <dbReference type="EC" id="1.11.1.24"/>
    </reaction>
</comment>
<dbReference type="InterPro" id="IPR000866">
    <property type="entry name" value="AhpC/TSA"/>
</dbReference>
<keyword evidence="4" id="KW-0575">Peroxidase</keyword>
<reference evidence="15 16" key="1">
    <citation type="journal article" date="2010" name="Stand. Genomic Sci.">
        <title>Complete genome sequence of Thermaerobacter marianensis type strain (7p75a).</title>
        <authorList>
            <person name="Han C."/>
            <person name="Gu W."/>
            <person name="Zhang X."/>
            <person name="Lapidus A."/>
            <person name="Nolan M."/>
            <person name="Copeland A."/>
            <person name="Lucas S."/>
            <person name="Del Rio T.G."/>
            <person name="Tice H."/>
            <person name="Cheng J.F."/>
            <person name="Tapia R."/>
            <person name="Goodwin L."/>
            <person name="Pitluck S."/>
            <person name="Pagani I."/>
            <person name="Ivanova N."/>
            <person name="Mavromatis K."/>
            <person name="Mikhailova N."/>
            <person name="Pati A."/>
            <person name="Chen A."/>
            <person name="Palaniappan K."/>
            <person name="Land M."/>
            <person name="Hauser L."/>
            <person name="Chang Y.J."/>
            <person name="Jeffries C.D."/>
            <person name="Schneider S."/>
            <person name="Rohde M."/>
            <person name="Goker M."/>
            <person name="Pukall R."/>
            <person name="Woyke T."/>
            <person name="Bristow J."/>
            <person name="Eisen J.A."/>
            <person name="Markowitz V."/>
            <person name="Hugenholtz P."/>
            <person name="Kyrpides N.C."/>
            <person name="Klenk H.P."/>
            <person name="Detter J.C."/>
        </authorList>
    </citation>
    <scope>NUCLEOTIDE SEQUENCE [LARGE SCALE GENOMIC DNA]</scope>
    <source>
        <strain evidence="16">ATCC 700841 / DSM 12885 / JCM 10246 / 7p75a</strain>
    </source>
</reference>
<comment type="function">
    <text evidence="1">Thiol-specific peroxidase that catalyzes the reduction of hydrogen peroxide and organic hydroperoxides to water and alcohols, respectively. Plays a role in cell protection against oxidative stress by detoxifying peroxides and as sensor of hydrogen peroxide-mediated signaling events.</text>
</comment>
<evidence type="ECO:0000256" key="13">
    <source>
        <dbReference type="PIRSR" id="PIRSR000239-1"/>
    </source>
</evidence>
<dbReference type="GO" id="GO:0045454">
    <property type="term" value="P:cell redox homeostasis"/>
    <property type="evidence" value="ECO:0007669"/>
    <property type="project" value="TreeGrafter"/>
</dbReference>
<evidence type="ECO:0000256" key="2">
    <source>
        <dbReference type="ARBA" id="ARBA00011245"/>
    </source>
</evidence>
<dbReference type="InterPro" id="IPR024706">
    <property type="entry name" value="Peroxiredoxin_AhpC-typ"/>
</dbReference>
<proteinExistence type="inferred from homology"/>
<organism evidence="15 16">
    <name type="scientific">Thermaerobacter marianensis (strain ATCC 700841 / DSM 12885 / JCM 10246 / 7p75a)</name>
    <dbReference type="NCBI Taxonomy" id="644966"/>
    <lineage>
        <taxon>Bacteria</taxon>
        <taxon>Bacillati</taxon>
        <taxon>Bacillota</taxon>
        <taxon>Clostridia</taxon>
        <taxon>Eubacteriales</taxon>
        <taxon>Clostridiales Family XVII. Incertae Sedis</taxon>
        <taxon>Thermaerobacter</taxon>
    </lineage>
</organism>
<dbReference type="InterPro" id="IPR013766">
    <property type="entry name" value="Thioredoxin_domain"/>
</dbReference>
<dbReference type="Gene3D" id="3.40.30.10">
    <property type="entry name" value="Glutaredoxin"/>
    <property type="match status" value="1"/>
</dbReference>
<dbReference type="InterPro" id="IPR050924">
    <property type="entry name" value="Peroxiredoxin_BCP/PrxQ"/>
</dbReference>
<evidence type="ECO:0000256" key="8">
    <source>
        <dbReference type="ARBA" id="ARBA00023284"/>
    </source>
</evidence>
<evidence type="ECO:0000313" key="15">
    <source>
        <dbReference type="EMBL" id="ADU52031.1"/>
    </source>
</evidence>
<dbReference type="KEGG" id="tmr:Tmar_1948"/>
<evidence type="ECO:0000259" key="14">
    <source>
        <dbReference type="PROSITE" id="PS51352"/>
    </source>
</evidence>
<dbReference type="InterPro" id="IPR036249">
    <property type="entry name" value="Thioredoxin-like_sf"/>
</dbReference>
<feature type="active site" description="Cysteine sulfenic acid (-SOH) intermediate; for peroxidase activity" evidence="13">
    <location>
        <position position="44"/>
    </location>
</feature>
<protein>
    <recommendedName>
        <fullName evidence="3">thioredoxin-dependent peroxiredoxin</fullName>
        <ecNumber evidence="3">1.11.1.24</ecNumber>
    </recommendedName>
    <alternativeName>
        <fullName evidence="11">Bacterioferritin comigratory protein</fullName>
    </alternativeName>
    <alternativeName>
        <fullName evidence="9">Thioredoxin peroxidase</fullName>
    </alternativeName>
</protein>
<dbReference type="Proteomes" id="UP000008915">
    <property type="component" value="Chromosome"/>
</dbReference>
<evidence type="ECO:0000256" key="10">
    <source>
        <dbReference type="ARBA" id="ARBA00038489"/>
    </source>
</evidence>
<dbReference type="EC" id="1.11.1.24" evidence="3"/>
<keyword evidence="6" id="KW-0560">Oxidoreductase</keyword>
<dbReference type="PANTHER" id="PTHR42801">
    <property type="entry name" value="THIOREDOXIN-DEPENDENT PEROXIDE REDUCTASE"/>
    <property type="match status" value="1"/>
</dbReference>
<dbReference type="PIRSF" id="PIRSF000239">
    <property type="entry name" value="AHPC"/>
    <property type="match status" value="1"/>
</dbReference>
<dbReference type="SUPFAM" id="SSF52833">
    <property type="entry name" value="Thioredoxin-like"/>
    <property type="match status" value="1"/>
</dbReference>
<keyword evidence="5" id="KW-0049">Antioxidant</keyword>
<dbReference type="AlphaFoldDB" id="E6SIT7"/>
<evidence type="ECO:0000256" key="12">
    <source>
        <dbReference type="ARBA" id="ARBA00049091"/>
    </source>
</evidence>
<evidence type="ECO:0000256" key="11">
    <source>
        <dbReference type="ARBA" id="ARBA00041373"/>
    </source>
</evidence>
<dbReference type="FunFam" id="3.40.30.10:FF:000007">
    <property type="entry name" value="Thioredoxin-dependent thiol peroxidase"/>
    <property type="match status" value="1"/>
</dbReference>
<dbReference type="GO" id="GO:0008379">
    <property type="term" value="F:thioredoxin peroxidase activity"/>
    <property type="evidence" value="ECO:0007669"/>
    <property type="project" value="TreeGrafter"/>
</dbReference>
<dbReference type="OrthoDB" id="9812811at2"/>
<dbReference type="CDD" id="cd03017">
    <property type="entry name" value="PRX_BCP"/>
    <property type="match status" value="1"/>
</dbReference>